<evidence type="ECO:0000313" key="3">
    <source>
        <dbReference type="Proteomes" id="UP000182649"/>
    </source>
</evidence>
<keyword evidence="1" id="KW-0812">Transmembrane</keyword>
<dbReference type="EMBL" id="FPBZ01000001">
    <property type="protein sequence ID" value="SFU30614.1"/>
    <property type="molecule type" value="Genomic_DNA"/>
</dbReference>
<evidence type="ECO:0000313" key="2">
    <source>
        <dbReference type="EMBL" id="SFU30614.1"/>
    </source>
</evidence>
<proteinExistence type="predicted"/>
<dbReference type="PROSITE" id="PS51257">
    <property type="entry name" value="PROKAR_LIPOPROTEIN"/>
    <property type="match status" value="1"/>
</dbReference>
<gene>
    <name evidence="2" type="ORF">SAMN05216417_10188</name>
</gene>
<name>A0A1I7F383_9PROT</name>
<reference evidence="2 3" key="1">
    <citation type="submission" date="2016-10" db="EMBL/GenBank/DDBJ databases">
        <authorList>
            <person name="de Groot N.N."/>
        </authorList>
    </citation>
    <scope>NUCLEOTIDE SEQUENCE [LARGE SCALE GENOMIC DNA]</scope>
    <source>
        <strain evidence="2 3">Nl14</strain>
    </source>
</reference>
<accession>A0A1I7F383</accession>
<dbReference type="AlphaFoldDB" id="A0A1I7F383"/>
<keyword evidence="1" id="KW-0472">Membrane</keyword>
<evidence type="ECO:0000256" key="1">
    <source>
        <dbReference type="SAM" id="Phobius"/>
    </source>
</evidence>
<keyword evidence="1" id="KW-1133">Transmembrane helix</keyword>
<organism evidence="2 3">
    <name type="scientific">Nitrosospira multiformis</name>
    <dbReference type="NCBI Taxonomy" id="1231"/>
    <lineage>
        <taxon>Bacteria</taxon>
        <taxon>Pseudomonadati</taxon>
        <taxon>Pseudomonadota</taxon>
        <taxon>Betaproteobacteria</taxon>
        <taxon>Nitrosomonadales</taxon>
        <taxon>Nitrosomonadaceae</taxon>
        <taxon>Nitrosospira</taxon>
    </lineage>
</organism>
<feature type="transmembrane region" description="Helical" evidence="1">
    <location>
        <begin position="109"/>
        <end position="135"/>
    </location>
</feature>
<protein>
    <submittedName>
        <fullName evidence="2">Uncharacterized protein</fullName>
    </submittedName>
</protein>
<sequence>MMAWNERQGGTAAGQLQVYRISAPPNAFCITLACTGLASSCTISSGRINTSTTFPSWHSGSPARIDAVCSQPAFPVQFPSAVGRAFFRKGKPFSDEIGNESIGRFVVEIVGYIPLLDFAMVHDAMACVFVLIGLLQQRNVDRDNRYNSI</sequence>
<dbReference type="Proteomes" id="UP000182649">
    <property type="component" value="Unassembled WGS sequence"/>
</dbReference>